<protein>
    <submittedName>
        <fullName evidence="3">Glycosyltransferase, group 1 family protein</fullName>
        <ecNumber evidence="3">2.4.-.-</ecNumber>
    </submittedName>
</protein>
<evidence type="ECO:0000313" key="3">
    <source>
        <dbReference type="EMBL" id="EDS18879.1"/>
    </source>
</evidence>
<name>B0N357_9FIRM</name>
<evidence type="ECO:0000313" key="4">
    <source>
        <dbReference type="Proteomes" id="UP000005798"/>
    </source>
</evidence>
<dbReference type="Pfam" id="PF00534">
    <property type="entry name" value="Glycos_transf_1"/>
    <property type="match status" value="1"/>
</dbReference>
<keyword evidence="3" id="KW-0328">Glycosyltransferase</keyword>
<accession>B0N357</accession>
<dbReference type="Proteomes" id="UP000005798">
    <property type="component" value="Unassembled WGS sequence"/>
</dbReference>
<feature type="domain" description="Glycosyl transferase family 1" evidence="1">
    <location>
        <begin position="187"/>
        <end position="344"/>
    </location>
</feature>
<dbReference type="PANTHER" id="PTHR45947:SF3">
    <property type="entry name" value="SULFOQUINOVOSYL TRANSFERASE SQD2"/>
    <property type="match status" value="1"/>
</dbReference>
<dbReference type="PANTHER" id="PTHR45947">
    <property type="entry name" value="SULFOQUINOVOSYL TRANSFERASE SQD2"/>
    <property type="match status" value="1"/>
</dbReference>
<gene>
    <name evidence="3" type="ORF">CLORAM_00875</name>
</gene>
<dbReference type="Pfam" id="PF13477">
    <property type="entry name" value="Glyco_trans_4_2"/>
    <property type="match status" value="1"/>
</dbReference>
<dbReference type="eggNOG" id="COG0438">
    <property type="taxonomic scope" value="Bacteria"/>
</dbReference>
<dbReference type="EMBL" id="ABFX02000004">
    <property type="protein sequence ID" value="EDS18879.1"/>
    <property type="molecule type" value="Genomic_DNA"/>
</dbReference>
<feature type="domain" description="Glycosyltransferase subfamily 4-like N-terminal" evidence="2">
    <location>
        <begin position="14"/>
        <end position="148"/>
    </location>
</feature>
<dbReference type="AlphaFoldDB" id="B0N357"/>
<dbReference type="RefSeq" id="WP_003535900.1">
    <property type="nucleotide sequence ID" value="NZ_CP036346.1"/>
</dbReference>
<dbReference type="InterPro" id="IPR050194">
    <property type="entry name" value="Glycosyltransferase_grp1"/>
</dbReference>
<dbReference type="GO" id="GO:0016757">
    <property type="term" value="F:glycosyltransferase activity"/>
    <property type="evidence" value="ECO:0007669"/>
    <property type="project" value="UniProtKB-KW"/>
</dbReference>
<organism evidence="3 4">
    <name type="scientific">Thomasclavelia ramosa DSM 1402</name>
    <dbReference type="NCBI Taxonomy" id="445974"/>
    <lineage>
        <taxon>Bacteria</taxon>
        <taxon>Bacillati</taxon>
        <taxon>Bacillota</taxon>
        <taxon>Erysipelotrichia</taxon>
        <taxon>Erysipelotrichales</taxon>
        <taxon>Coprobacillaceae</taxon>
        <taxon>Thomasclavelia</taxon>
    </lineage>
</organism>
<dbReference type="HOGENOM" id="CLU_009583_0_1_9"/>
<dbReference type="InterPro" id="IPR001296">
    <property type="entry name" value="Glyco_trans_1"/>
</dbReference>
<evidence type="ECO:0000259" key="2">
    <source>
        <dbReference type="Pfam" id="PF13477"/>
    </source>
</evidence>
<evidence type="ECO:0000259" key="1">
    <source>
        <dbReference type="Pfam" id="PF00534"/>
    </source>
</evidence>
<dbReference type="Gene3D" id="3.40.50.2000">
    <property type="entry name" value="Glycogen Phosphorylase B"/>
    <property type="match status" value="2"/>
</dbReference>
<sequence>MKKLLFISNICKNITNFHTASLDAAIALGYEFHFAANFNNLPKETMDKYPNIHFHHIDLVRFPFNIRNVKAYEQLNNLIKKENISVIHCNTPIGGALGRLCGKKTKHIKIFYTAHGFHFYKGAPLVNNCIYKPMEKYLAHYSDVIITMNEEDYHVAKTMKLRKSGHVYKVNGVGINTTDYQNININKEDYRNWLSLENDDFVCIAMGDLIKRKNYEMALRGIALCKNPKIHYLICGNGPEKNNLQDLAKNLGIREQVHFLGYRTDIKELLAISDCFLFTSLQEGLPRSLMEAMASGLPCIISDIRGNRDLIINNVNGYLIKSIEDCTQKLEAIISDKQLAKKMQVKNLEVIKKYDFLKVRDQINEIYKTELLGNE</sequence>
<proteinExistence type="predicted"/>
<comment type="caution">
    <text evidence="3">The sequence shown here is derived from an EMBL/GenBank/DDBJ whole genome shotgun (WGS) entry which is preliminary data.</text>
</comment>
<reference evidence="3" key="1">
    <citation type="submission" date="2007-11" db="EMBL/GenBank/DDBJ databases">
        <authorList>
            <person name="Fulton L."/>
            <person name="Clifton S."/>
            <person name="Fulton B."/>
            <person name="Xu J."/>
            <person name="Minx P."/>
            <person name="Pepin K.H."/>
            <person name="Johnson M."/>
            <person name="Thiruvilangam P."/>
            <person name="Bhonagiri V."/>
            <person name="Nash W.E."/>
            <person name="Mardis E.R."/>
            <person name="Wilson R.K."/>
        </authorList>
    </citation>
    <scope>NUCLEOTIDE SEQUENCE [LARGE SCALE GENOMIC DNA]</scope>
    <source>
        <strain evidence="3">DSM 1402</strain>
    </source>
</reference>
<keyword evidence="4" id="KW-1185">Reference proteome</keyword>
<dbReference type="SUPFAM" id="SSF53756">
    <property type="entry name" value="UDP-Glycosyltransferase/glycogen phosphorylase"/>
    <property type="match status" value="1"/>
</dbReference>
<dbReference type="InterPro" id="IPR028098">
    <property type="entry name" value="Glyco_trans_4-like_N"/>
</dbReference>
<reference evidence="3" key="2">
    <citation type="submission" date="2014-06" db="EMBL/GenBank/DDBJ databases">
        <title>Draft genome sequence of Clostridium ramosum(DSM 1402).</title>
        <authorList>
            <person name="Sudarsanam P."/>
            <person name="Ley R."/>
            <person name="Guruge J."/>
            <person name="Turnbaugh P.J."/>
            <person name="Mahowald M."/>
            <person name="Liep D."/>
            <person name="Gordon J."/>
        </authorList>
    </citation>
    <scope>NUCLEOTIDE SEQUENCE</scope>
    <source>
        <strain evidence="3">DSM 1402</strain>
    </source>
</reference>
<dbReference type="EC" id="2.4.-.-" evidence="3"/>
<dbReference type="CDD" id="cd03808">
    <property type="entry name" value="GT4_CapM-like"/>
    <property type="match status" value="1"/>
</dbReference>
<keyword evidence="3" id="KW-0808">Transferase</keyword>